<dbReference type="KEGG" id="csv:101216796"/>
<dbReference type="EMBL" id="CM002927">
    <property type="protein sequence ID" value="KGN47939.1"/>
    <property type="molecule type" value="Genomic_DNA"/>
</dbReference>
<gene>
    <name evidence="3" type="ORF">Csa_6G417900</name>
</gene>
<dbReference type="GO" id="GO:0007165">
    <property type="term" value="P:signal transduction"/>
    <property type="evidence" value="ECO:0000318"/>
    <property type="project" value="GO_Central"/>
</dbReference>
<evidence type="ECO:0000313" key="3">
    <source>
        <dbReference type="EMBL" id="KGN47939.1"/>
    </source>
</evidence>
<proteinExistence type="inferred from homology"/>
<reference evidence="3 4" key="3">
    <citation type="journal article" date="2010" name="BMC Genomics">
        <title>Transcriptome sequencing and comparative analysis of cucumber flowers with different sex types.</title>
        <authorList>
            <person name="Guo S."/>
            <person name="Zheng Y."/>
            <person name="Joung J.G."/>
            <person name="Liu S."/>
            <person name="Zhang Z."/>
            <person name="Crasta O.R."/>
            <person name="Sobral B.W."/>
            <person name="Xu Y."/>
            <person name="Huang S."/>
            <person name="Fei Z."/>
        </authorList>
    </citation>
    <scope>NUCLEOTIDE SEQUENCE [LARGE SCALE GENOMIC DNA]</scope>
    <source>
        <strain evidence="4">cv. 9930</strain>
    </source>
</reference>
<name>A0A0A0KGG6_CUCSA</name>
<feature type="compositionally biased region" description="Basic and acidic residues" evidence="2">
    <location>
        <begin position="78"/>
        <end position="89"/>
    </location>
</feature>
<dbReference type="eggNOG" id="KOG1981">
    <property type="taxonomic scope" value="Eukaryota"/>
</dbReference>
<feature type="compositionally biased region" description="Polar residues" evidence="2">
    <location>
        <begin position="956"/>
        <end position="974"/>
    </location>
</feature>
<feature type="region of interest" description="Disordered" evidence="2">
    <location>
        <begin position="949"/>
        <end position="976"/>
    </location>
</feature>
<dbReference type="InterPro" id="IPR008862">
    <property type="entry name" value="Tcp11"/>
</dbReference>
<feature type="region of interest" description="Disordered" evidence="2">
    <location>
        <begin position="252"/>
        <end position="275"/>
    </location>
</feature>
<keyword evidence="4" id="KW-1185">Reference proteome</keyword>
<feature type="compositionally biased region" description="Basic and acidic residues" evidence="2">
    <location>
        <begin position="254"/>
        <end position="270"/>
    </location>
</feature>
<reference evidence="3 4" key="4">
    <citation type="journal article" date="2011" name="BMC Genomics">
        <title>RNA-Seq improves annotation of protein-coding genes in the cucumber genome.</title>
        <authorList>
            <person name="Li Z."/>
            <person name="Zhang Z."/>
            <person name="Yan P."/>
            <person name="Huang S."/>
            <person name="Fei Z."/>
            <person name="Lin K."/>
        </authorList>
    </citation>
    <scope>NUCLEOTIDE SEQUENCE [LARGE SCALE GENOMIC DNA]</scope>
    <source>
        <strain evidence="4">cv. 9930</strain>
    </source>
</reference>
<dbReference type="OMA" id="VWNCKDQ"/>
<comment type="similarity">
    <text evidence="1">Belongs to the TCP11 family.</text>
</comment>
<dbReference type="PANTHER" id="PTHR12832">
    <property type="entry name" value="TESTIS-SPECIFIC PROTEIN PBS13 T-COMPLEX 11"/>
    <property type="match status" value="1"/>
</dbReference>
<sequence>MEAGVDTPPPTHTTGLGISLDLSLPDSLLSSSSSSSSSSYSSSSSPPRIPKRLRQRLLVECKSPSTVVEIQAKLRHADLRRQQHYEKLSSKARPKPKSPSHSSQEGNLAQRLEAKLLAAEQKRLGILANAQKRLAMVDEVRQVAKTVVERRKQEEREKLGKEVATRAKQAEANRMLIQKAYRQRRASLMERSSMSLVRKMTWENKYRERVRAAISQKRAAAEKKRLGLLEAEIKRARARVLQARRVAKSVSQQREVERRKMRDKLEDRMQRAKRKRAEYLRQRGRPDIASRVNIIRMHKHADILSQKLARCWRRFLKLRRTTLALTEAYNSLNINGRSVKSMPFEQFAVLIESSSTLQTVKALLDRLESRLKAAKVVAATSYPFKFENIDHLLKRVASPKRRSSPSSARSRNTSRVVVREVARSIAKPFRYPVRVVLCAYMILGHPDAVLSSQGEREIALVKTAKEFVNEFELLVKIILEGPIQSSDDELESSPKQWTFRSQLAAFDKAWCSYLNCFVAWKVKDARALEEDLVRAACQLELSMLQTCKLSAGGDNALTHDMKAIQKQVTDDKKLLREKVQDLSGDAGVERMESALSETRSKYFESVENGSPLSLPVTQFISSSISNSDGPSISRSDVRSNKDRHIERPARVVRSLFREEQMVAKPNDLSESRSIPGGKFGSVDLATENELLVNEFLHQQHPVPDSLGMIEEDQNSIQVKVRETMHKAFWDSVMESLKQEEPNYDRVLQLVREVHDELCNMAPESWKHEITEAFDIDFLSQVLKSGNMDIDYLGRILEFTLVTLQKLSSPSKEGQLKASYECLFEELTEICRPTKDKSNNPCEIALIRGLQFVMEQIQVLRQEISKARIGIMKSILTGPHGFDYLRKAFANQYGVPSDANTKLPKTMQWLSSVWHGKNQEWEEHKILLSSLSVVSKGSSKGCLPSTSLRTGGGIVQPVNSSPQTSNTARETTGNEQPECLGGELDIAIRLGLLKLVTVVSGVTQEVIPETFSLNLGRIRAVQAEVQKLIVTTTSILVWRQILLSQRSSTMTTTDIETAVLNCAQHLSNMLDQNENAGIEEITEAIVKFTGDGDEILQSSRVVVSRMIRKCLQAGDAVFEKVSRAVYLGARGVILGGSGRNGRRLAEKALRQVGGAVLTERMVKAAEVLVQAASVSVKVHEGWYADLVNLIDCEI</sequence>
<dbReference type="Proteomes" id="UP000029981">
    <property type="component" value="Chromosome 6"/>
</dbReference>
<dbReference type="Pfam" id="PF05794">
    <property type="entry name" value="Tcp11"/>
    <property type="match status" value="1"/>
</dbReference>
<reference evidence="3 4" key="1">
    <citation type="journal article" date="2009" name="Nat. Genet.">
        <title>The genome of the cucumber, Cucumis sativus L.</title>
        <authorList>
            <person name="Huang S."/>
            <person name="Li R."/>
            <person name="Zhang Z."/>
            <person name="Li L."/>
            <person name="Gu X."/>
            <person name="Fan W."/>
            <person name="Lucas W.J."/>
            <person name="Wang X."/>
            <person name="Xie B."/>
            <person name="Ni P."/>
            <person name="Ren Y."/>
            <person name="Zhu H."/>
            <person name="Li J."/>
            <person name="Lin K."/>
            <person name="Jin W."/>
            <person name="Fei Z."/>
            <person name="Li G."/>
            <person name="Staub J."/>
            <person name="Kilian A."/>
            <person name="van der Vossen E.A."/>
            <person name="Wu Y."/>
            <person name="Guo J."/>
            <person name="He J."/>
            <person name="Jia Z."/>
            <person name="Ren Y."/>
            <person name="Tian G."/>
            <person name="Lu Y."/>
            <person name="Ruan J."/>
            <person name="Qian W."/>
            <person name="Wang M."/>
            <person name="Huang Q."/>
            <person name="Li B."/>
            <person name="Xuan Z."/>
            <person name="Cao J."/>
            <person name="Asan"/>
            <person name="Wu Z."/>
            <person name="Zhang J."/>
            <person name="Cai Q."/>
            <person name="Bai Y."/>
            <person name="Zhao B."/>
            <person name="Han Y."/>
            <person name="Li Y."/>
            <person name="Li X."/>
            <person name="Wang S."/>
            <person name="Shi Q."/>
            <person name="Liu S."/>
            <person name="Cho W.K."/>
            <person name="Kim J.Y."/>
            <person name="Xu Y."/>
            <person name="Heller-Uszynska K."/>
            <person name="Miao H."/>
            <person name="Cheng Z."/>
            <person name="Zhang S."/>
            <person name="Wu J."/>
            <person name="Yang Y."/>
            <person name="Kang H."/>
            <person name="Li M."/>
            <person name="Liang H."/>
            <person name="Ren X."/>
            <person name="Shi Z."/>
            <person name="Wen M."/>
            <person name="Jian M."/>
            <person name="Yang H."/>
            <person name="Zhang G."/>
            <person name="Yang Z."/>
            <person name="Chen R."/>
            <person name="Liu S."/>
            <person name="Li J."/>
            <person name="Ma L."/>
            <person name="Liu H."/>
            <person name="Zhou Y."/>
            <person name="Zhao J."/>
            <person name="Fang X."/>
            <person name="Li G."/>
            <person name="Fang L."/>
            <person name="Li Y."/>
            <person name="Liu D."/>
            <person name="Zheng H."/>
            <person name="Zhang Y."/>
            <person name="Qin N."/>
            <person name="Li Z."/>
            <person name="Yang G."/>
            <person name="Yang S."/>
            <person name="Bolund L."/>
            <person name="Kristiansen K."/>
            <person name="Zheng H."/>
            <person name="Li S."/>
            <person name="Zhang X."/>
            <person name="Yang H."/>
            <person name="Wang J."/>
            <person name="Sun R."/>
            <person name="Zhang B."/>
            <person name="Jiang S."/>
            <person name="Wang J."/>
            <person name="Du Y."/>
            <person name="Li S."/>
        </authorList>
    </citation>
    <scope>NUCLEOTIDE SEQUENCE [LARGE SCALE GENOMIC DNA]</scope>
    <source>
        <strain evidence="4">cv. 9930</strain>
    </source>
</reference>
<dbReference type="OrthoDB" id="276323at2759"/>
<evidence type="ECO:0000256" key="2">
    <source>
        <dbReference type="SAM" id="MobiDB-lite"/>
    </source>
</evidence>
<dbReference type="Gramene" id="KGN47939">
    <property type="protein sequence ID" value="KGN47939"/>
    <property type="gene ID" value="Csa_6G417900"/>
</dbReference>
<evidence type="ECO:0000256" key="1">
    <source>
        <dbReference type="ARBA" id="ARBA00010954"/>
    </source>
</evidence>
<feature type="compositionally biased region" description="Low complexity" evidence="2">
    <location>
        <begin position="19"/>
        <end position="46"/>
    </location>
</feature>
<accession>A0A0A0KGG6</accession>
<evidence type="ECO:0008006" key="5">
    <source>
        <dbReference type="Google" id="ProtNLM"/>
    </source>
</evidence>
<dbReference type="AlphaFoldDB" id="A0A0A0KGG6"/>
<reference evidence="3 4" key="2">
    <citation type="journal article" date="2009" name="PLoS ONE">
        <title>An integrated genetic and cytogenetic map of the cucumber genome.</title>
        <authorList>
            <person name="Ren Y."/>
            <person name="Zhang Z."/>
            <person name="Liu J."/>
            <person name="Staub J.E."/>
            <person name="Han Y."/>
            <person name="Cheng Z."/>
            <person name="Li X."/>
            <person name="Lu J."/>
            <person name="Miao H."/>
            <person name="Kang H."/>
            <person name="Xie B."/>
            <person name="Gu X."/>
            <person name="Wang X."/>
            <person name="Du Y."/>
            <person name="Jin W."/>
            <person name="Huang S."/>
        </authorList>
    </citation>
    <scope>NUCLEOTIDE SEQUENCE [LARGE SCALE GENOMIC DNA]</scope>
    <source>
        <strain evidence="4">cv. 9930</strain>
    </source>
</reference>
<feature type="region of interest" description="Disordered" evidence="2">
    <location>
        <begin position="78"/>
        <end position="107"/>
    </location>
</feature>
<dbReference type="PANTHER" id="PTHR12832:SF34">
    <property type="entry name" value="T-COMPLEX PROTEIN 11"/>
    <property type="match status" value="1"/>
</dbReference>
<evidence type="ECO:0000313" key="4">
    <source>
        <dbReference type="Proteomes" id="UP000029981"/>
    </source>
</evidence>
<protein>
    <recommendedName>
        <fullName evidence="5">T-complex protein 11</fullName>
    </recommendedName>
</protein>
<organism evidence="3 4">
    <name type="scientific">Cucumis sativus</name>
    <name type="common">Cucumber</name>
    <dbReference type="NCBI Taxonomy" id="3659"/>
    <lineage>
        <taxon>Eukaryota</taxon>
        <taxon>Viridiplantae</taxon>
        <taxon>Streptophyta</taxon>
        <taxon>Embryophyta</taxon>
        <taxon>Tracheophyta</taxon>
        <taxon>Spermatophyta</taxon>
        <taxon>Magnoliopsida</taxon>
        <taxon>eudicotyledons</taxon>
        <taxon>Gunneridae</taxon>
        <taxon>Pentapetalae</taxon>
        <taxon>rosids</taxon>
        <taxon>fabids</taxon>
        <taxon>Cucurbitales</taxon>
        <taxon>Cucurbitaceae</taxon>
        <taxon>Benincaseae</taxon>
        <taxon>Cucumis</taxon>
    </lineage>
</organism>
<feature type="region of interest" description="Disordered" evidence="2">
    <location>
        <begin position="1"/>
        <end position="53"/>
    </location>
</feature>